<dbReference type="OrthoDB" id="37622at2"/>
<dbReference type="Gene3D" id="3.30.70.120">
    <property type="match status" value="1"/>
</dbReference>
<proteinExistence type="inferred from homology"/>
<dbReference type="InterPro" id="IPR004323">
    <property type="entry name" value="Ion_tolerance_CutA"/>
</dbReference>
<dbReference type="Proteomes" id="UP000018542">
    <property type="component" value="Chromosome"/>
</dbReference>
<dbReference type="EMBL" id="CP006912">
    <property type="protein sequence ID" value="AHB49068.1"/>
    <property type="molecule type" value="Genomic_DNA"/>
</dbReference>
<dbReference type="GO" id="GO:0010038">
    <property type="term" value="P:response to metal ion"/>
    <property type="evidence" value="ECO:0007669"/>
    <property type="project" value="InterPro"/>
</dbReference>
<name>V5SEW5_9HYPH</name>
<evidence type="ECO:0000313" key="2">
    <source>
        <dbReference type="EMBL" id="AHB49068.1"/>
    </source>
</evidence>
<dbReference type="KEGG" id="hni:W911_12685"/>
<dbReference type="PANTHER" id="PTHR23419:SF8">
    <property type="entry name" value="FI09726P"/>
    <property type="match status" value="1"/>
</dbReference>
<dbReference type="InterPro" id="IPR011322">
    <property type="entry name" value="N-reg_PII-like_a/b"/>
</dbReference>
<dbReference type="PANTHER" id="PTHR23419">
    <property type="entry name" value="DIVALENT CATION TOLERANCE CUTA-RELATED"/>
    <property type="match status" value="1"/>
</dbReference>
<dbReference type="GO" id="GO:0005507">
    <property type="term" value="F:copper ion binding"/>
    <property type="evidence" value="ECO:0007669"/>
    <property type="project" value="TreeGrafter"/>
</dbReference>
<comment type="similarity">
    <text evidence="1">Belongs to the CutA family.</text>
</comment>
<dbReference type="AlphaFoldDB" id="V5SEW5"/>
<organism evidence="2 3">
    <name type="scientific">Hyphomicrobium nitrativorans NL23</name>
    <dbReference type="NCBI Taxonomy" id="1029756"/>
    <lineage>
        <taxon>Bacteria</taxon>
        <taxon>Pseudomonadati</taxon>
        <taxon>Pseudomonadota</taxon>
        <taxon>Alphaproteobacteria</taxon>
        <taxon>Hyphomicrobiales</taxon>
        <taxon>Hyphomicrobiaceae</taxon>
        <taxon>Hyphomicrobium</taxon>
    </lineage>
</organism>
<sequence>MQENDKAVLVYTTFPSPEAAEQVGAALVDAGLAACVNILQGMTSIYMWEGARQRDAEAVMIVKTRRALADRAMEEIRVRHSYETPALLILPVEGGSADYLAWIAAQTAGL</sequence>
<dbReference type="Pfam" id="PF03091">
    <property type="entry name" value="CutA1"/>
    <property type="match status" value="1"/>
</dbReference>
<dbReference type="STRING" id="1029756.W911_12685"/>
<gene>
    <name evidence="2" type="ORF">W911_12685</name>
</gene>
<keyword evidence="3" id="KW-1185">Reference proteome</keyword>
<dbReference type="SUPFAM" id="SSF54913">
    <property type="entry name" value="GlnB-like"/>
    <property type="match status" value="1"/>
</dbReference>
<evidence type="ECO:0000256" key="1">
    <source>
        <dbReference type="ARBA" id="ARBA00010169"/>
    </source>
</evidence>
<reference evidence="2 3" key="1">
    <citation type="journal article" date="2014" name="Genome Announc.">
        <title>Complete Genome Sequence of Hyphomicrobium nitrativorans Strain NL23, a Denitrifying Bacterium Isolated from Biofilm of a Methanol-Fed Denitrification System Treating Seawater at the Montreal Biodome.</title>
        <authorList>
            <person name="Martineau C."/>
            <person name="Villeneuve C."/>
            <person name="Mauffrey F."/>
            <person name="Villemur R."/>
        </authorList>
    </citation>
    <scope>NUCLEOTIDE SEQUENCE [LARGE SCALE GENOMIC DNA]</scope>
    <source>
        <strain evidence="2">NL23</strain>
    </source>
</reference>
<evidence type="ECO:0000313" key="3">
    <source>
        <dbReference type="Proteomes" id="UP000018542"/>
    </source>
</evidence>
<dbReference type="RefSeq" id="WP_023787874.1">
    <property type="nucleotide sequence ID" value="NC_022997.1"/>
</dbReference>
<dbReference type="InterPro" id="IPR015867">
    <property type="entry name" value="N-reg_PII/ATP_PRibTrfase_C"/>
</dbReference>
<protein>
    <submittedName>
        <fullName evidence="2">Dihydroorotate dehydrogenase</fullName>
    </submittedName>
</protein>
<dbReference type="HOGENOM" id="CLU_098807_3_1_5"/>
<dbReference type="PATRIC" id="fig|1029756.8.peg.2635"/>
<accession>V5SEW5</accession>